<keyword evidence="2" id="KW-0677">Repeat</keyword>
<dbReference type="OrthoDB" id="40118at2759"/>
<keyword evidence="5" id="KW-1133">Transmembrane helix</keyword>
<organism evidence="8 9">
    <name type="scientific">Aphanomyces stellatus</name>
    <dbReference type="NCBI Taxonomy" id="120398"/>
    <lineage>
        <taxon>Eukaryota</taxon>
        <taxon>Sar</taxon>
        <taxon>Stramenopiles</taxon>
        <taxon>Oomycota</taxon>
        <taxon>Saprolegniomycetes</taxon>
        <taxon>Saprolegniales</taxon>
        <taxon>Verrucalvaceae</taxon>
        <taxon>Aphanomyces</taxon>
    </lineage>
</organism>
<dbReference type="InterPro" id="IPR001611">
    <property type="entry name" value="Leu-rich_rpt"/>
</dbReference>
<dbReference type="PANTHER" id="PTHR45712:SF22">
    <property type="entry name" value="INSULIN-LIKE GROWTH FACTOR-BINDING PROTEIN COMPLEX ACID LABILE SUBUNIT"/>
    <property type="match status" value="1"/>
</dbReference>
<keyword evidence="5" id="KW-0812">Transmembrane</keyword>
<dbReference type="AlphaFoldDB" id="A0A485L2B9"/>
<protein>
    <submittedName>
        <fullName evidence="8">Aste57867_14429 protein</fullName>
    </submittedName>
</protein>
<reference evidence="7" key="2">
    <citation type="submission" date="2019-06" db="EMBL/GenBank/DDBJ databases">
        <title>Genomics analysis of Aphanomyces spp. identifies a new class of oomycete effector associated with host adaptation.</title>
        <authorList>
            <person name="Gaulin E."/>
        </authorList>
    </citation>
    <scope>NUCLEOTIDE SEQUENCE</scope>
    <source>
        <strain evidence="7">CBS 578.67</strain>
    </source>
</reference>
<dbReference type="EMBL" id="VJMH01005540">
    <property type="protein sequence ID" value="KAF0694753.1"/>
    <property type="molecule type" value="Genomic_DNA"/>
</dbReference>
<evidence type="ECO:0000313" key="9">
    <source>
        <dbReference type="Proteomes" id="UP000332933"/>
    </source>
</evidence>
<gene>
    <name evidence="8" type="primary">Aste57867_14429</name>
    <name evidence="7" type="ORF">As57867_014375</name>
    <name evidence="8" type="ORF">ASTE57867_14429</name>
</gene>
<keyword evidence="3" id="KW-1015">Disulfide bond</keyword>
<feature type="transmembrane region" description="Helical" evidence="5">
    <location>
        <begin position="164"/>
        <end position="183"/>
    </location>
</feature>
<evidence type="ECO:0000256" key="2">
    <source>
        <dbReference type="ARBA" id="ARBA00022737"/>
    </source>
</evidence>
<name>A0A485L2B9_9STRA</name>
<keyword evidence="4" id="KW-0325">Glycoprotein</keyword>
<dbReference type="InterPro" id="IPR050333">
    <property type="entry name" value="SLRP"/>
</dbReference>
<sequence>MAEQIARLPRASKKNEPPALRCLPNTLARSRTLSFVFARLLHLVIAIHLIVWALISSFLTIVEAQVLRIHNPRLSSIALSTVGLLHLYGACKRATSSSRRLISTISVVPVRPPWQPQRSTFALVADFLNAHQDVLTALFNLCEVASQSVRVVELAERFVDASSLIGYASCVIAYAAVSPWILFVRNTTKKDLLVNSLDCLFSFALSCGLFLHMTLFEILPYAFSINRVPGQDNVWNTRSINLTRILVITSPVDYVCQVCMHLGTFISLRRVMHSLGCLPSHPSNATSTKKETPTVHLSHSKLIHRVLVANGIINCTWACVLSSLLIRAVAFREPCPAYCPIIVRPIFDLRCNCAYVYINCHTLATETPEMLLEPATVGTRTLILQFARCDLPLGLNTSTMAPHTNLYKIVIVFSNMTRWDATLPPSVRNINIRFARLTALPTIVTTNVPSYFGVLYIDSCPLRSLPTHAFDQLPSLQRLWLTNISLATFPDTITNLPLLFDLNLRDNDLTTVTMTWQTHTAETNTLRSVRFNGNQLEAGPWAMVRKGLVVELSSNPIASVDEGINTALQLGQVVLDDTPYCKSFDGVRSWCITSLCADGCYAYMQGDHFCDPVCFTSACAFDGGDCDEMGFN</sequence>
<evidence type="ECO:0000313" key="7">
    <source>
        <dbReference type="EMBL" id="KAF0694753.1"/>
    </source>
</evidence>
<dbReference type="Gene3D" id="3.80.10.10">
    <property type="entry name" value="Ribonuclease Inhibitor"/>
    <property type="match status" value="1"/>
</dbReference>
<feature type="domain" description="LNR" evidence="6">
    <location>
        <begin position="596"/>
        <end position="627"/>
    </location>
</feature>
<evidence type="ECO:0000313" key="8">
    <source>
        <dbReference type="EMBL" id="VFT91251.1"/>
    </source>
</evidence>
<reference evidence="8 9" key="1">
    <citation type="submission" date="2019-03" db="EMBL/GenBank/DDBJ databases">
        <authorList>
            <person name="Gaulin E."/>
            <person name="Dumas B."/>
        </authorList>
    </citation>
    <scope>NUCLEOTIDE SEQUENCE [LARGE SCALE GENOMIC DNA]</scope>
    <source>
        <strain evidence="8">CBS 568.67</strain>
    </source>
</reference>
<dbReference type="EMBL" id="CAADRA010005561">
    <property type="protein sequence ID" value="VFT91251.1"/>
    <property type="molecule type" value="Genomic_DNA"/>
</dbReference>
<feature type="transmembrane region" description="Helical" evidence="5">
    <location>
        <begin position="40"/>
        <end position="62"/>
    </location>
</feature>
<evidence type="ECO:0000259" key="6">
    <source>
        <dbReference type="Pfam" id="PF00066"/>
    </source>
</evidence>
<dbReference type="Proteomes" id="UP000332933">
    <property type="component" value="Unassembled WGS sequence"/>
</dbReference>
<keyword evidence="9" id="KW-1185">Reference proteome</keyword>
<evidence type="ECO:0000256" key="4">
    <source>
        <dbReference type="ARBA" id="ARBA00023180"/>
    </source>
</evidence>
<proteinExistence type="predicted"/>
<dbReference type="SUPFAM" id="SSF52058">
    <property type="entry name" value="L domain-like"/>
    <property type="match status" value="1"/>
</dbReference>
<dbReference type="Pfam" id="PF00066">
    <property type="entry name" value="Notch"/>
    <property type="match status" value="1"/>
</dbReference>
<dbReference type="InterPro" id="IPR032675">
    <property type="entry name" value="LRR_dom_sf"/>
</dbReference>
<evidence type="ECO:0000256" key="1">
    <source>
        <dbReference type="ARBA" id="ARBA00022614"/>
    </source>
</evidence>
<accession>A0A485L2B9</accession>
<dbReference type="InterPro" id="IPR000800">
    <property type="entry name" value="Notch_dom"/>
</dbReference>
<feature type="transmembrane region" description="Helical" evidence="5">
    <location>
        <begin position="203"/>
        <end position="223"/>
    </location>
</feature>
<dbReference type="PANTHER" id="PTHR45712">
    <property type="entry name" value="AGAP008170-PA"/>
    <property type="match status" value="1"/>
</dbReference>
<dbReference type="Pfam" id="PF13855">
    <property type="entry name" value="LRR_8"/>
    <property type="match status" value="1"/>
</dbReference>
<keyword evidence="5" id="KW-0472">Membrane</keyword>
<keyword evidence="1" id="KW-0433">Leucine-rich repeat</keyword>
<evidence type="ECO:0000256" key="3">
    <source>
        <dbReference type="ARBA" id="ARBA00023157"/>
    </source>
</evidence>
<evidence type="ECO:0000256" key="5">
    <source>
        <dbReference type="SAM" id="Phobius"/>
    </source>
</evidence>